<dbReference type="RefSeq" id="XP_037192314.1">
    <property type="nucleotide sequence ID" value="XM_037335219.1"/>
</dbReference>
<dbReference type="Proteomes" id="UP000531561">
    <property type="component" value="Unassembled WGS sequence"/>
</dbReference>
<evidence type="ECO:0000256" key="2">
    <source>
        <dbReference type="ARBA" id="ARBA00022771"/>
    </source>
</evidence>
<gene>
    <name evidence="7" type="ORF">Bfra_004827</name>
</gene>
<dbReference type="PANTHER" id="PTHR23164">
    <property type="entry name" value="EARLY ENDOSOME ANTIGEN 1"/>
    <property type="match status" value="1"/>
</dbReference>
<dbReference type="CDD" id="cd15760">
    <property type="entry name" value="FYVE_scVPS27p_like"/>
    <property type="match status" value="1"/>
</dbReference>
<proteinExistence type="predicted"/>
<evidence type="ECO:0000256" key="5">
    <source>
        <dbReference type="SAM" id="MobiDB-lite"/>
    </source>
</evidence>
<keyword evidence="8" id="KW-1185">Reference proteome</keyword>
<feature type="region of interest" description="Disordered" evidence="5">
    <location>
        <begin position="248"/>
        <end position="268"/>
    </location>
</feature>
<comment type="caution">
    <text evidence="7">The sequence shown here is derived from an EMBL/GenBank/DDBJ whole genome shotgun (WGS) entry which is preliminary data.</text>
</comment>
<dbReference type="Gene3D" id="3.30.40.10">
    <property type="entry name" value="Zinc/RING finger domain, C3HC4 (zinc finger)"/>
    <property type="match status" value="1"/>
</dbReference>
<evidence type="ECO:0000256" key="4">
    <source>
        <dbReference type="PROSITE-ProRule" id="PRU00091"/>
    </source>
</evidence>
<dbReference type="GO" id="GO:0008270">
    <property type="term" value="F:zinc ion binding"/>
    <property type="evidence" value="ECO:0007669"/>
    <property type="project" value="UniProtKB-KW"/>
</dbReference>
<dbReference type="SMART" id="SM00064">
    <property type="entry name" value="FYVE"/>
    <property type="match status" value="1"/>
</dbReference>
<name>A0A8H6AT81_9HELO</name>
<dbReference type="PROSITE" id="PS50178">
    <property type="entry name" value="ZF_FYVE"/>
    <property type="match status" value="1"/>
</dbReference>
<keyword evidence="2 4" id="KW-0863">Zinc-finger</keyword>
<accession>A0A8H6AT81</accession>
<feature type="domain" description="FYVE-type" evidence="6">
    <location>
        <begin position="186"/>
        <end position="241"/>
    </location>
</feature>
<dbReference type="InterPro" id="IPR013083">
    <property type="entry name" value="Znf_RING/FYVE/PHD"/>
</dbReference>
<evidence type="ECO:0000256" key="1">
    <source>
        <dbReference type="ARBA" id="ARBA00022723"/>
    </source>
</evidence>
<dbReference type="OrthoDB" id="10018316at2759"/>
<dbReference type="InterPro" id="IPR011011">
    <property type="entry name" value="Znf_FYVE_PHD"/>
</dbReference>
<reference evidence="7 8" key="1">
    <citation type="journal article" date="2020" name="Phytopathology">
        <title>A high-quality genome resource of Botrytis fragariae, a new and rapidly spreading fungal pathogen causing strawberry gray mold in the U.S.A.</title>
        <authorList>
            <person name="Wu Y."/>
            <person name="Saski C.A."/>
            <person name="Schnabel G."/>
            <person name="Xiao S."/>
            <person name="Hu M."/>
        </authorList>
    </citation>
    <scope>NUCLEOTIDE SEQUENCE [LARGE SCALE GENOMIC DNA]</scope>
    <source>
        <strain evidence="7 8">BVB16</strain>
    </source>
</reference>
<protein>
    <submittedName>
        <fullName evidence="7">Putative fyve domain protein</fullName>
    </submittedName>
</protein>
<dbReference type="PANTHER" id="PTHR23164:SF30">
    <property type="entry name" value="EARLY ENDOSOME ANTIGEN 1"/>
    <property type="match status" value="1"/>
</dbReference>
<dbReference type="GeneID" id="59258911"/>
<organism evidence="7 8">
    <name type="scientific">Botrytis fragariae</name>
    <dbReference type="NCBI Taxonomy" id="1964551"/>
    <lineage>
        <taxon>Eukaryota</taxon>
        <taxon>Fungi</taxon>
        <taxon>Dikarya</taxon>
        <taxon>Ascomycota</taxon>
        <taxon>Pezizomycotina</taxon>
        <taxon>Leotiomycetes</taxon>
        <taxon>Helotiales</taxon>
        <taxon>Sclerotiniaceae</taxon>
        <taxon>Botrytis</taxon>
    </lineage>
</organism>
<dbReference type="InterPro" id="IPR017455">
    <property type="entry name" value="Znf_FYVE-rel"/>
</dbReference>
<evidence type="ECO:0000313" key="8">
    <source>
        <dbReference type="Proteomes" id="UP000531561"/>
    </source>
</evidence>
<dbReference type="Pfam" id="PF01363">
    <property type="entry name" value="FYVE"/>
    <property type="match status" value="1"/>
</dbReference>
<keyword evidence="1" id="KW-0479">Metal-binding</keyword>
<dbReference type="AlphaFoldDB" id="A0A8H6AT81"/>
<evidence type="ECO:0000313" key="7">
    <source>
        <dbReference type="EMBL" id="KAF5873368.1"/>
    </source>
</evidence>
<dbReference type="InterPro" id="IPR000306">
    <property type="entry name" value="Znf_FYVE"/>
</dbReference>
<evidence type="ECO:0000256" key="3">
    <source>
        <dbReference type="ARBA" id="ARBA00022833"/>
    </source>
</evidence>
<keyword evidence="3" id="KW-0862">Zinc</keyword>
<dbReference type="SUPFAM" id="SSF57903">
    <property type="entry name" value="FYVE/PHD zinc finger"/>
    <property type="match status" value="1"/>
</dbReference>
<evidence type="ECO:0000259" key="6">
    <source>
        <dbReference type="PROSITE" id="PS50178"/>
    </source>
</evidence>
<dbReference type="EMBL" id="JABFCT010000008">
    <property type="protein sequence ID" value="KAF5873368.1"/>
    <property type="molecule type" value="Genomic_DNA"/>
</dbReference>
<feature type="region of interest" description="Disordered" evidence="5">
    <location>
        <begin position="52"/>
        <end position="125"/>
    </location>
</feature>
<sequence>MFFETNRQTSYPPPTTTYDFTSEKSRVMSTDFAMPVQQFTASPSQYTLYNSQQISPTNTTPPTPNNASPTSPRNGLPNYLPAHTRQLRPPKSPLYVPAVLRPTDPPRRMMKPSPLTPPQSMHSSFDDLESATTLTRRSTGDSGKFGLGAITESEWSVEGLGKVTALPTKNHWKPDAESSICDETTCTKYFTYFTRRHHCRRCGNIFCDQHSGYSIPLDQDANYHPKGTQSRSCEHCWHEYRSWSIARSSRSNSESSQDEPRTPTTPVVNCARGRVVDNLIGQQLKGPPESLPASVPRDWHWSTF</sequence>